<dbReference type="OrthoDB" id="5402633at2759"/>
<evidence type="ECO:0000256" key="1">
    <source>
        <dbReference type="SAM" id="MobiDB-lite"/>
    </source>
</evidence>
<dbReference type="PRINTS" id="PR00250">
    <property type="entry name" value="GPCRSTE2"/>
</dbReference>
<dbReference type="HOGENOM" id="CLU_035056_0_1_1"/>
<dbReference type="PANTHER" id="PTHR28009:SF1">
    <property type="entry name" value="PHEROMONE ALPHA FACTOR RECEPTOR"/>
    <property type="match status" value="1"/>
</dbReference>
<evidence type="ECO:0000313" key="4">
    <source>
        <dbReference type="Proteomes" id="UP000030106"/>
    </source>
</evidence>
<feature type="region of interest" description="Disordered" evidence="1">
    <location>
        <begin position="316"/>
        <end position="374"/>
    </location>
</feature>
<feature type="transmembrane region" description="Helical" evidence="2">
    <location>
        <begin position="127"/>
        <end position="151"/>
    </location>
</feature>
<dbReference type="EMBL" id="ANFO01000510">
    <property type="protein sequence ID" value="KGQ09040.1"/>
    <property type="molecule type" value="Genomic_DNA"/>
</dbReference>
<dbReference type="Pfam" id="PF02116">
    <property type="entry name" value="STE2"/>
    <property type="match status" value="1"/>
</dbReference>
<feature type="transmembrane region" description="Helical" evidence="2">
    <location>
        <begin position="55"/>
        <end position="73"/>
    </location>
</feature>
<reference evidence="3 4" key="1">
    <citation type="submission" date="2012-10" db="EMBL/GenBank/DDBJ databases">
        <title>Genome sequencing and analysis of entomopathogenic fungi Beauveria bassiana D1-5.</title>
        <authorList>
            <person name="Li Q."/>
            <person name="Wang L."/>
            <person name="Zhang Z."/>
            <person name="Wang Q."/>
            <person name="Ren J."/>
            <person name="Wang M."/>
            <person name="Xu W."/>
            <person name="Wang J."/>
            <person name="Lu Y."/>
            <person name="Du Q."/>
            <person name="Sun Z."/>
        </authorList>
    </citation>
    <scope>NUCLEOTIDE SEQUENCE [LARGE SCALE GENOMIC DNA]</scope>
    <source>
        <strain evidence="3 4">D1-5</strain>
    </source>
</reference>
<dbReference type="Gene3D" id="1.10.287.920">
    <property type="entry name" value="Pheromone alpha factor receptor"/>
    <property type="match status" value="1"/>
</dbReference>
<dbReference type="eggNOG" id="ENOG502QTV4">
    <property type="taxonomic scope" value="Eukaryota"/>
</dbReference>
<evidence type="ECO:0000256" key="2">
    <source>
        <dbReference type="SAM" id="Phobius"/>
    </source>
</evidence>
<evidence type="ECO:0000313" key="3">
    <source>
        <dbReference type="EMBL" id="KGQ09040.1"/>
    </source>
</evidence>
<dbReference type="PANTHER" id="PTHR28009">
    <property type="entry name" value="PHEROMONE ALPHA FACTOR RECEPTOR"/>
    <property type="match status" value="1"/>
</dbReference>
<sequence>MDGSSAPSSPTPDPTFDRFAGNVTFFLADHITTTSVPMPVLNAYYDESLCTTMNYGAQLGACLVMLVVVVALTPAAKLARRPASALHLVGLLLCAVRSGLLFAYFVSPISHFYQVWAGDFSAVSRRYWDASLAANTLAFPLLVVVEAALINQAWTMVAFWPRAAKAAACACSAVIVLLTIGTRLAYTIVQNHAIVTVVPPEHFLWAIQWSAVMGAVSIFWFCAVFNVKLVCHLVVNRGILPSMSVVNPMEVLVMTNGILMIIPSIFAGLEWAKFTNFESGSLTLTSVIIILPLGTLAAQRISGQGSQGYQAGHLFHEQQQQQARTRSGAFGSASQQSHPTNKVPSSITLSTSGTPITPQISAGSRPELPLVDRSERLDPIDLELGRIDAFRGSSDFSPSTARPKRMQRDDFA</sequence>
<dbReference type="AlphaFoldDB" id="A0A0A2VS91"/>
<feature type="transmembrane region" description="Helical" evidence="2">
    <location>
        <begin position="251"/>
        <end position="269"/>
    </location>
</feature>
<name>A0A0A2VS91_BEABA</name>
<keyword evidence="2" id="KW-0472">Membrane</keyword>
<dbReference type="CDD" id="cd14939">
    <property type="entry name" value="7tmD_STE2"/>
    <property type="match status" value="1"/>
</dbReference>
<dbReference type="Proteomes" id="UP000030106">
    <property type="component" value="Unassembled WGS sequence"/>
</dbReference>
<proteinExistence type="predicted"/>
<keyword evidence="2" id="KW-0812">Transmembrane</keyword>
<protein>
    <recommendedName>
        <fullName evidence="5">Pheromone alpha factor receptor</fullName>
    </recommendedName>
</protein>
<dbReference type="STRING" id="1245745.A0A0A2VS91"/>
<keyword evidence="2" id="KW-1133">Transmembrane helix</keyword>
<evidence type="ECO:0008006" key="5">
    <source>
        <dbReference type="Google" id="ProtNLM"/>
    </source>
</evidence>
<dbReference type="GO" id="GO:0000750">
    <property type="term" value="P:pheromone-dependent signal transduction involved in conjugation with cellular fusion"/>
    <property type="evidence" value="ECO:0007669"/>
    <property type="project" value="TreeGrafter"/>
</dbReference>
<feature type="compositionally biased region" description="Polar residues" evidence="1">
    <location>
        <begin position="332"/>
        <end position="362"/>
    </location>
</feature>
<accession>A0A0A2VS91</accession>
<dbReference type="InterPro" id="IPR000366">
    <property type="entry name" value="GPCR_STE2"/>
</dbReference>
<comment type="caution">
    <text evidence="3">The sequence shown here is derived from an EMBL/GenBank/DDBJ whole genome shotgun (WGS) entry which is preliminary data.</text>
</comment>
<feature type="region of interest" description="Disordered" evidence="1">
    <location>
        <begin position="389"/>
        <end position="412"/>
    </location>
</feature>
<gene>
    <name evidence="3" type="ORF">BBAD15_g5638</name>
</gene>
<dbReference type="GO" id="GO:0004932">
    <property type="term" value="F:mating-type factor pheromone receptor activity"/>
    <property type="evidence" value="ECO:0007669"/>
    <property type="project" value="InterPro"/>
</dbReference>
<feature type="transmembrane region" description="Helical" evidence="2">
    <location>
        <begin position="163"/>
        <end position="186"/>
    </location>
</feature>
<feature type="transmembrane region" description="Helical" evidence="2">
    <location>
        <begin position="206"/>
        <end position="230"/>
    </location>
</feature>
<dbReference type="GO" id="GO:0038038">
    <property type="term" value="C:G protein-coupled receptor homodimeric complex"/>
    <property type="evidence" value="ECO:0007669"/>
    <property type="project" value="TreeGrafter"/>
</dbReference>
<dbReference type="InterPro" id="IPR027458">
    <property type="entry name" value="STE2_TM1-TM2_sf"/>
</dbReference>
<organism evidence="3 4">
    <name type="scientific">Beauveria bassiana D1-5</name>
    <dbReference type="NCBI Taxonomy" id="1245745"/>
    <lineage>
        <taxon>Eukaryota</taxon>
        <taxon>Fungi</taxon>
        <taxon>Dikarya</taxon>
        <taxon>Ascomycota</taxon>
        <taxon>Pezizomycotina</taxon>
        <taxon>Sordariomycetes</taxon>
        <taxon>Hypocreomycetidae</taxon>
        <taxon>Hypocreales</taxon>
        <taxon>Cordycipitaceae</taxon>
        <taxon>Beauveria</taxon>
    </lineage>
</organism>
<feature type="transmembrane region" description="Helical" evidence="2">
    <location>
        <begin position="85"/>
        <end position="107"/>
    </location>
</feature>
<feature type="transmembrane region" description="Helical" evidence="2">
    <location>
        <begin position="281"/>
        <end position="298"/>
    </location>
</feature>